<protein>
    <submittedName>
        <fullName evidence="6">LysR family transcriptional regulator</fullName>
    </submittedName>
</protein>
<dbReference type="Gene3D" id="1.10.10.10">
    <property type="entry name" value="Winged helix-like DNA-binding domain superfamily/Winged helix DNA-binding domain"/>
    <property type="match status" value="1"/>
</dbReference>
<evidence type="ECO:0000313" key="7">
    <source>
        <dbReference type="Proteomes" id="UP000285376"/>
    </source>
</evidence>
<sequence>MKRLEALVALAREGTVSAAATALGCGQPTVSHHLRRLEEETGAVLVQHVGRGVRLTPDGARLAARGEEILGLLRRAEAELDTLTTLAAGHVRLAAFPSACSTIVPRLLSTLADTAPGLTFDIVEVEPPEAAALLRSGQVDVAITFAYSGQHFDDDVTVEHLGWDALHLVEPSRSVGGTIVEGRASGEREATGLRPEELRRFSDDRWIAGCERCRTGLLDLCASVGIEPDIGFASDDVVAVQALVAAGFGVTLLSALALAGHRNPGVVTHSVVGAGRELHVATYGAPPRPAAVEEVVQTLLSLSWIA</sequence>
<dbReference type="InterPro" id="IPR011991">
    <property type="entry name" value="ArsR-like_HTH"/>
</dbReference>
<comment type="caution">
    <text evidence="6">The sequence shown here is derived from an EMBL/GenBank/DDBJ whole genome shotgun (WGS) entry which is preliminary data.</text>
</comment>
<organism evidence="6 7">
    <name type="scientific">Dermacoccus abyssi</name>
    <dbReference type="NCBI Taxonomy" id="322596"/>
    <lineage>
        <taxon>Bacteria</taxon>
        <taxon>Bacillati</taxon>
        <taxon>Actinomycetota</taxon>
        <taxon>Actinomycetes</taxon>
        <taxon>Micrococcales</taxon>
        <taxon>Dermacoccaceae</taxon>
        <taxon>Dermacoccus</taxon>
    </lineage>
</organism>
<dbReference type="PANTHER" id="PTHR30346:SF29">
    <property type="entry name" value="LYSR SUBSTRATE-BINDING"/>
    <property type="match status" value="1"/>
</dbReference>
<dbReference type="Pfam" id="PF03466">
    <property type="entry name" value="LysR_substrate"/>
    <property type="match status" value="1"/>
</dbReference>
<dbReference type="RefSeq" id="WP_118914785.1">
    <property type="nucleotide sequence ID" value="NZ_CBCRVH010000021.1"/>
</dbReference>
<dbReference type="PROSITE" id="PS51257">
    <property type="entry name" value="PROKAR_LIPOPROTEIN"/>
    <property type="match status" value="1"/>
</dbReference>
<accession>A0A417Z0Z7</accession>
<dbReference type="AlphaFoldDB" id="A0A417Z0Z7"/>
<gene>
    <name evidence="6" type="ORF">D1832_13325</name>
</gene>
<evidence type="ECO:0000259" key="5">
    <source>
        <dbReference type="PROSITE" id="PS50931"/>
    </source>
</evidence>
<keyword evidence="2" id="KW-0805">Transcription regulation</keyword>
<dbReference type="InterPro" id="IPR005119">
    <property type="entry name" value="LysR_subst-bd"/>
</dbReference>
<evidence type="ECO:0000256" key="4">
    <source>
        <dbReference type="ARBA" id="ARBA00023163"/>
    </source>
</evidence>
<proteinExistence type="inferred from homology"/>
<dbReference type="InterPro" id="IPR036390">
    <property type="entry name" value="WH_DNA-bd_sf"/>
</dbReference>
<dbReference type="SUPFAM" id="SSF46785">
    <property type="entry name" value="Winged helix' DNA-binding domain"/>
    <property type="match status" value="1"/>
</dbReference>
<evidence type="ECO:0000313" key="6">
    <source>
        <dbReference type="EMBL" id="RHW44095.1"/>
    </source>
</evidence>
<dbReference type="CDD" id="cd00090">
    <property type="entry name" value="HTH_ARSR"/>
    <property type="match status" value="1"/>
</dbReference>
<feature type="domain" description="HTH lysR-type" evidence="5">
    <location>
        <begin position="1"/>
        <end position="56"/>
    </location>
</feature>
<keyword evidence="4" id="KW-0804">Transcription</keyword>
<keyword evidence="3" id="KW-0238">DNA-binding</keyword>
<dbReference type="GO" id="GO:0032993">
    <property type="term" value="C:protein-DNA complex"/>
    <property type="evidence" value="ECO:0007669"/>
    <property type="project" value="TreeGrafter"/>
</dbReference>
<dbReference type="Gene3D" id="3.40.190.10">
    <property type="entry name" value="Periplasmic binding protein-like II"/>
    <property type="match status" value="2"/>
</dbReference>
<evidence type="ECO:0000256" key="2">
    <source>
        <dbReference type="ARBA" id="ARBA00023015"/>
    </source>
</evidence>
<dbReference type="Proteomes" id="UP000285376">
    <property type="component" value="Unassembled WGS sequence"/>
</dbReference>
<comment type="similarity">
    <text evidence="1">Belongs to the LysR transcriptional regulatory family.</text>
</comment>
<dbReference type="InterPro" id="IPR000847">
    <property type="entry name" value="LysR_HTH_N"/>
</dbReference>
<dbReference type="PROSITE" id="PS50931">
    <property type="entry name" value="HTH_LYSR"/>
    <property type="match status" value="1"/>
</dbReference>
<dbReference type="GO" id="GO:0003677">
    <property type="term" value="F:DNA binding"/>
    <property type="evidence" value="ECO:0007669"/>
    <property type="project" value="UniProtKB-KW"/>
</dbReference>
<dbReference type="EMBL" id="QWLM01000020">
    <property type="protein sequence ID" value="RHW44095.1"/>
    <property type="molecule type" value="Genomic_DNA"/>
</dbReference>
<dbReference type="Pfam" id="PF00126">
    <property type="entry name" value="HTH_1"/>
    <property type="match status" value="1"/>
</dbReference>
<dbReference type="InterPro" id="IPR036388">
    <property type="entry name" value="WH-like_DNA-bd_sf"/>
</dbReference>
<reference evidence="6 7" key="1">
    <citation type="submission" date="2018-08" db="EMBL/GenBank/DDBJ databases">
        <title>Whole genome sequence analysis of Dermacoccus abyssi bacteria isolated from Deep Mariana trench Micromonospora spp reveals genes involved in the environmental adaptation and production of secondary metabolites.</title>
        <authorList>
            <person name="Abdel-Mageed W.M."/>
            <person name="Lehri B."/>
            <person name="Nouioui I."/>
            <person name="Goodfellow I."/>
            <person name="Jaspars M."/>
            <person name="Karlyshev A."/>
        </authorList>
    </citation>
    <scope>NUCLEOTIDE SEQUENCE [LARGE SCALE GENOMIC DNA]</scope>
    <source>
        <strain evidence="6 7">MT1.1</strain>
    </source>
</reference>
<dbReference type="GO" id="GO:0003700">
    <property type="term" value="F:DNA-binding transcription factor activity"/>
    <property type="evidence" value="ECO:0007669"/>
    <property type="project" value="InterPro"/>
</dbReference>
<dbReference type="PANTHER" id="PTHR30346">
    <property type="entry name" value="TRANSCRIPTIONAL DUAL REGULATOR HCAR-RELATED"/>
    <property type="match status" value="1"/>
</dbReference>
<name>A0A417Z0Z7_9MICO</name>
<evidence type="ECO:0000256" key="1">
    <source>
        <dbReference type="ARBA" id="ARBA00009437"/>
    </source>
</evidence>
<evidence type="ECO:0000256" key="3">
    <source>
        <dbReference type="ARBA" id="ARBA00023125"/>
    </source>
</evidence>
<dbReference type="SUPFAM" id="SSF53850">
    <property type="entry name" value="Periplasmic binding protein-like II"/>
    <property type="match status" value="1"/>
</dbReference>